<evidence type="ECO:0000313" key="13">
    <source>
        <dbReference type="Proteomes" id="UP001149163"/>
    </source>
</evidence>
<keyword evidence="6" id="KW-0967">Endosome</keyword>
<feature type="compositionally biased region" description="Polar residues" evidence="9">
    <location>
        <begin position="333"/>
        <end position="343"/>
    </location>
</feature>
<evidence type="ECO:0000256" key="9">
    <source>
        <dbReference type="SAM" id="MobiDB-lite"/>
    </source>
</evidence>
<organism evidence="12 13">
    <name type="scientific">Penicillium canariense</name>
    <dbReference type="NCBI Taxonomy" id="189055"/>
    <lineage>
        <taxon>Eukaryota</taxon>
        <taxon>Fungi</taxon>
        <taxon>Dikarya</taxon>
        <taxon>Ascomycota</taxon>
        <taxon>Pezizomycotina</taxon>
        <taxon>Eurotiomycetes</taxon>
        <taxon>Eurotiomycetidae</taxon>
        <taxon>Eurotiales</taxon>
        <taxon>Aspergillaceae</taxon>
        <taxon>Penicillium</taxon>
    </lineage>
</organism>
<evidence type="ECO:0000256" key="5">
    <source>
        <dbReference type="ARBA" id="ARBA00022490"/>
    </source>
</evidence>
<dbReference type="Pfam" id="PF18097">
    <property type="entry name" value="Vta1_C"/>
    <property type="match status" value="1"/>
</dbReference>
<keyword evidence="5" id="KW-0963">Cytoplasm</keyword>
<dbReference type="OrthoDB" id="391137at2759"/>
<dbReference type="InterPro" id="IPR044538">
    <property type="entry name" value="Vta1-like"/>
</dbReference>
<evidence type="ECO:0000313" key="12">
    <source>
        <dbReference type="EMBL" id="KAJ5156998.1"/>
    </source>
</evidence>
<dbReference type="GeneID" id="81429398"/>
<dbReference type="InterPro" id="IPR041212">
    <property type="entry name" value="Vta1_C"/>
</dbReference>
<feature type="domain" description="Vta1/callose synthase N-terminal" evidence="10">
    <location>
        <begin position="14"/>
        <end position="156"/>
    </location>
</feature>
<evidence type="ECO:0000259" key="11">
    <source>
        <dbReference type="Pfam" id="PF18097"/>
    </source>
</evidence>
<evidence type="ECO:0000256" key="3">
    <source>
        <dbReference type="ARBA" id="ARBA00007895"/>
    </source>
</evidence>
<dbReference type="Gene3D" id="1.20.5.420">
    <property type="entry name" value="Immunoglobulin FC, subunit C"/>
    <property type="match status" value="1"/>
</dbReference>
<reference evidence="12" key="1">
    <citation type="submission" date="2022-11" db="EMBL/GenBank/DDBJ databases">
        <authorList>
            <person name="Petersen C."/>
        </authorList>
    </citation>
    <scope>NUCLEOTIDE SEQUENCE</scope>
    <source>
        <strain evidence="12">IBT 26290</strain>
    </source>
</reference>
<dbReference type="InterPro" id="IPR023175">
    <property type="entry name" value="Vta1/CALS_N_sf"/>
</dbReference>
<feature type="region of interest" description="Disordered" evidence="9">
    <location>
        <begin position="188"/>
        <end position="380"/>
    </location>
</feature>
<dbReference type="Pfam" id="PF04652">
    <property type="entry name" value="Vta1"/>
    <property type="match status" value="1"/>
</dbReference>
<dbReference type="GO" id="GO:0015031">
    <property type="term" value="P:protein transport"/>
    <property type="evidence" value="ECO:0007669"/>
    <property type="project" value="UniProtKB-KW"/>
</dbReference>
<comment type="subcellular location">
    <subcellularLocation>
        <location evidence="2">Cytoplasm</location>
    </subcellularLocation>
    <subcellularLocation>
        <location evidence="1">Endosome membrane</location>
        <topology evidence="1">Peripheral membrane protein</topology>
    </subcellularLocation>
</comment>
<gene>
    <name evidence="12" type="ORF">N7482_008098</name>
</gene>
<evidence type="ECO:0000256" key="7">
    <source>
        <dbReference type="ARBA" id="ARBA00022927"/>
    </source>
</evidence>
<sequence>MASNIPAALRSADIGRFAVRAAQIEKAKPVVAYWCNFHVVNQIIGRGLHNSDDEIRIYTTSLVDKLEQFKLENPENETVTDDVAANAYVEQFGLEVFNRAEAAMAANKVTKQTADTFQAAAVFLELCQIWGDLDPEIAGRIKFAKYHAVRIVKAFKAGEDPNATNPAPKAEEEEVTVADPEVQAFDESVAEQASRPRQASVEEVPDEAERLGRQLAHQSTLDESLHPSRTSSMPRAPASSGPEIPSVPSNAPGTPGKARDVYPRQSDELELPSTPSTIGGKAGGPGPIIDLPDTPGTSDLHTTHASRHSNSFHSFPPPSTTSPSIAAPDPTSFYNPPSASTHISPPAASPSVPAAARASPAPAPAAPSQPSHSVDDHNISMAQKHARWAVSALTFDDVNTAIKELKNSLRYLGAE</sequence>
<name>A0A9W9HSI3_9EURO</name>
<accession>A0A9W9HSI3</accession>
<evidence type="ECO:0000256" key="8">
    <source>
        <dbReference type="ARBA" id="ARBA00023136"/>
    </source>
</evidence>
<dbReference type="RefSeq" id="XP_056539987.1">
    <property type="nucleotide sequence ID" value="XM_056690222.1"/>
</dbReference>
<keyword evidence="13" id="KW-1185">Reference proteome</keyword>
<evidence type="ECO:0000256" key="1">
    <source>
        <dbReference type="ARBA" id="ARBA00004481"/>
    </source>
</evidence>
<dbReference type="AlphaFoldDB" id="A0A9W9HSI3"/>
<dbReference type="Proteomes" id="UP001149163">
    <property type="component" value="Unassembled WGS sequence"/>
</dbReference>
<evidence type="ECO:0000256" key="6">
    <source>
        <dbReference type="ARBA" id="ARBA00022753"/>
    </source>
</evidence>
<reference evidence="12" key="2">
    <citation type="journal article" date="2023" name="IMA Fungus">
        <title>Comparative genomic study of the Penicillium genus elucidates a diverse pangenome and 15 lateral gene transfer events.</title>
        <authorList>
            <person name="Petersen C."/>
            <person name="Sorensen T."/>
            <person name="Nielsen M.R."/>
            <person name="Sondergaard T.E."/>
            <person name="Sorensen J.L."/>
            <person name="Fitzpatrick D.A."/>
            <person name="Frisvad J.C."/>
            <person name="Nielsen K.L."/>
        </authorList>
    </citation>
    <scope>NUCLEOTIDE SEQUENCE</scope>
    <source>
        <strain evidence="12">IBT 26290</strain>
    </source>
</reference>
<comment type="caution">
    <text evidence="12">The sequence shown here is derived from an EMBL/GenBank/DDBJ whole genome shotgun (WGS) entry which is preliminary data.</text>
</comment>
<keyword evidence="7" id="KW-0653">Protein transport</keyword>
<keyword evidence="4" id="KW-0813">Transport</keyword>
<feature type="compositionally biased region" description="Low complexity" evidence="9">
    <location>
        <begin position="344"/>
        <end position="360"/>
    </location>
</feature>
<comment type="similarity">
    <text evidence="3">Belongs to the VTA1 family.</text>
</comment>
<dbReference type="Gene3D" id="1.25.40.270">
    <property type="entry name" value="Vacuolar protein sorting-associated protein vta1"/>
    <property type="match status" value="1"/>
</dbReference>
<feature type="domain" description="Vta1 C-terminal" evidence="11">
    <location>
        <begin position="378"/>
        <end position="413"/>
    </location>
</feature>
<dbReference type="GO" id="GO:0032511">
    <property type="term" value="P:late endosome to vacuole transport via multivesicular body sorting pathway"/>
    <property type="evidence" value="ECO:0007669"/>
    <property type="project" value="InterPro"/>
</dbReference>
<feature type="compositionally biased region" description="Polar residues" evidence="9">
    <location>
        <begin position="216"/>
        <end position="233"/>
    </location>
</feature>
<dbReference type="GO" id="GO:0010008">
    <property type="term" value="C:endosome membrane"/>
    <property type="evidence" value="ECO:0007669"/>
    <property type="project" value="UniProtKB-SubCell"/>
</dbReference>
<keyword evidence="8" id="KW-0472">Membrane</keyword>
<dbReference type="InterPro" id="IPR039431">
    <property type="entry name" value="Vta1/CALS_N"/>
</dbReference>
<feature type="compositionally biased region" description="Basic and acidic residues" evidence="9">
    <location>
        <begin position="257"/>
        <end position="267"/>
    </location>
</feature>
<dbReference type="GO" id="GO:0005771">
    <property type="term" value="C:multivesicular body"/>
    <property type="evidence" value="ECO:0007669"/>
    <property type="project" value="TreeGrafter"/>
</dbReference>
<dbReference type="EMBL" id="JAPQKN010000006">
    <property type="protein sequence ID" value="KAJ5156998.1"/>
    <property type="molecule type" value="Genomic_DNA"/>
</dbReference>
<feature type="compositionally biased region" description="Low complexity" evidence="9">
    <location>
        <begin position="321"/>
        <end position="332"/>
    </location>
</feature>
<evidence type="ECO:0000256" key="2">
    <source>
        <dbReference type="ARBA" id="ARBA00004496"/>
    </source>
</evidence>
<evidence type="ECO:0000259" key="10">
    <source>
        <dbReference type="Pfam" id="PF04652"/>
    </source>
</evidence>
<dbReference type="PANTHER" id="PTHR46009:SF1">
    <property type="entry name" value="VACUOLAR PROTEIN SORTING-ASSOCIATED PROTEIN VTA1 HOMOLOG"/>
    <property type="match status" value="1"/>
</dbReference>
<proteinExistence type="inferred from homology"/>
<protein>
    <submittedName>
        <fullName evidence="12">Uncharacterized protein</fullName>
    </submittedName>
</protein>
<feature type="region of interest" description="Disordered" evidence="9">
    <location>
        <begin position="159"/>
        <end position="178"/>
    </location>
</feature>
<dbReference type="PANTHER" id="PTHR46009">
    <property type="entry name" value="VACUOLAR PROTEIN SORTING-ASSOCIATED PROTEIN VTA1 HOMOLOG"/>
    <property type="match status" value="1"/>
</dbReference>
<evidence type="ECO:0000256" key="4">
    <source>
        <dbReference type="ARBA" id="ARBA00022448"/>
    </source>
</evidence>